<dbReference type="SUPFAM" id="SSF111283">
    <property type="entry name" value="Putative modulator of DNA gyrase, PmbA/TldD"/>
    <property type="match status" value="1"/>
</dbReference>
<dbReference type="Proteomes" id="UP000184480">
    <property type="component" value="Unassembled WGS sequence"/>
</dbReference>
<dbReference type="Pfam" id="PF19290">
    <property type="entry name" value="PmbA_TldD_2nd"/>
    <property type="match status" value="1"/>
</dbReference>
<dbReference type="InterPro" id="IPR045569">
    <property type="entry name" value="Metalloprtase-TldD/E_C"/>
</dbReference>
<keyword evidence="4" id="KW-1185">Reference proteome</keyword>
<feature type="domain" description="Metalloprotease TldD/E central" evidence="2">
    <location>
        <begin position="124"/>
        <end position="226"/>
    </location>
</feature>
<name>A0A1M4ZXZ0_9BACT</name>
<dbReference type="PANTHER" id="PTHR43421">
    <property type="entry name" value="METALLOPROTEASE PMBA"/>
    <property type="match status" value="1"/>
</dbReference>
<dbReference type="Pfam" id="PF19289">
    <property type="entry name" value="PmbA_TldD_3rd"/>
    <property type="match status" value="1"/>
</dbReference>
<dbReference type="InterPro" id="IPR045570">
    <property type="entry name" value="Metalloprtase-TldD/E_cen_dom"/>
</dbReference>
<dbReference type="InterPro" id="IPR035068">
    <property type="entry name" value="TldD/PmbA_N"/>
</dbReference>
<gene>
    <name evidence="3" type="ORF">SAMN05444362_104226</name>
</gene>
<dbReference type="AlphaFoldDB" id="A0A1M4ZXZ0"/>
<dbReference type="OrthoDB" id="9803618at2"/>
<feature type="domain" description="Metalloprotease TldD/E C-terminal" evidence="1">
    <location>
        <begin position="233"/>
        <end position="440"/>
    </location>
</feature>
<dbReference type="InterPro" id="IPR047657">
    <property type="entry name" value="PmbA"/>
</dbReference>
<dbReference type="Gene3D" id="3.30.2290.10">
    <property type="entry name" value="PmbA/TldD superfamily"/>
    <property type="match status" value="1"/>
</dbReference>
<dbReference type="InterPro" id="IPR036059">
    <property type="entry name" value="TldD/PmbA_sf"/>
</dbReference>
<dbReference type="EMBL" id="FQUC01000004">
    <property type="protein sequence ID" value="SHF22910.1"/>
    <property type="molecule type" value="Genomic_DNA"/>
</dbReference>
<reference evidence="4" key="1">
    <citation type="submission" date="2016-11" db="EMBL/GenBank/DDBJ databases">
        <authorList>
            <person name="Varghese N."/>
            <person name="Submissions S."/>
        </authorList>
    </citation>
    <scope>NUCLEOTIDE SEQUENCE [LARGE SCALE GENOMIC DNA]</scope>
    <source>
        <strain evidence="4">DSM 27370</strain>
    </source>
</reference>
<dbReference type="PANTHER" id="PTHR43421:SF1">
    <property type="entry name" value="METALLOPROTEASE PMBA"/>
    <property type="match status" value="1"/>
</dbReference>
<evidence type="ECO:0000313" key="3">
    <source>
        <dbReference type="EMBL" id="SHF22910.1"/>
    </source>
</evidence>
<evidence type="ECO:0000259" key="2">
    <source>
        <dbReference type="Pfam" id="PF19290"/>
    </source>
</evidence>
<protein>
    <submittedName>
        <fullName evidence="3">PmbA protein</fullName>
    </submittedName>
</protein>
<organism evidence="3 4">
    <name type="scientific">Dysgonomonas macrotermitis</name>
    <dbReference type="NCBI Taxonomy" id="1346286"/>
    <lineage>
        <taxon>Bacteria</taxon>
        <taxon>Pseudomonadati</taxon>
        <taxon>Bacteroidota</taxon>
        <taxon>Bacteroidia</taxon>
        <taxon>Bacteroidales</taxon>
        <taxon>Dysgonomonadaceae</taxon>
        <taxon>Dysgonomonas</taxon>
    </lineage>
</organism>
<evidence type="ECO:0000259" key="1">
    <source>
        <dbReference type="Pfam" id="PF19289"/>
    </source>
</evidence>
<dbReference type="RefSeq" id="WP_062182074.1">
    <property type="nucleotide sequence ID" value="NZ_BBXL01000015.1"/>
</dbReference>
<dbReference type="GO" id="GO:0006508">
    <property type="term" value="P:proteolysis"/>
    <property type="evidence" value="ECO:0007669"/>
    <property type="project" value="InterPro"/>
</dbReference>
<sequence>MITPEHKNIAQWAMDTALKNGCSAARVSLTVSMNNSFEYRNLQLDKLHQSSENKLYIELYVDGKYGTFSTNRLDKDELDVSIKEGIASTRFLAPDACRVLPDVSRYYKAKKTDNLDLFDNSYYDYTVDQKLALARSTVEEIKDADSRIVSVVSSYDDGCGAEYMIASNGFEGMIQDSVFSLTAEVALKTEGDARPESYWYDSKLYWNDLQKAGIARKALERALQKLGQTKIKSGRYNMLLDNTASSRLLSPLVSAMYGSALQQKNTFLLDKLGSKIVSDKLTIKDNPHMPCTFGSRWYDGEGVATRDQVLIDKGVLNTYFIDSYNSLKLNMSPTIASPSVLTIEHGLNNWNQLLKVMNNGIWVTGFNGGNTNSTTGDFSFGVEGFLIENGNLSTPLSEMNITGNILDLWCNLVEVGNDPLSKNSSRQIPSLLFENVSFSGL</sequence>
<proteinExistence type="predicted"/>
<dbReference type="GO" id="GO:0005829">
    <property type="term" value="C:cytosol"/>
    <property type="evidence" value="ECO:0007669"/>
    <property type="project" value="TreeGrafter"/>
</dbReference>
<dbReference type="GO" id="GO:0008237">
    <property type="term" value="F:metallopeptidase activity"/>
    <property type="evidence" value="ECO:0007669"/>
    <property type="project" value="InterPro"/>
</dbReference>
<evidence type="ECO:0000313" key="4">
    <source>
        <dbReference type="Proteomes" id="UP000184480"/>
    </source>
</evidence>
<accession>A0A1M4ZXZ0</accession>